<evidence type="ECO:0000313" key="3">
    <source>
        <dbReference type="Proteomes" id="UP000011083"/>
    </source>
</evidence>
<organism evidence="2 3">
    <name type="scientific">Acanthamoeba castellanii (strain ATCC 30010 / Neff)</name>
    <dbReference type="NCBI Taxonomy" id="1257118"/>
    <lineage>
        <taxon>Eukaryota</taxon>
        <taxon>Amoebozoa</taxon>
        <taxon>Discosea</taxon>
        <taxon>Longamoebia</taxon>
        <taxon>Centramoebida</taxon>
        <taxon>Acanthamoebidae</taxon>
        <taxon>Acanthamoeba</taxon>
    </lineage>
</organism>
<dbReference type="KEGG" id="acan:ACA1_105500"/>
<evidence type="ECO:0000313" key="2">
    <source>
        <dbReference type="EMBL" id="ELR24510.1"/>
    </source>
</evidence>
<dbReference type="GeneID" id="14926830"/>
<dbReference type="AlphaFoldDB" id="L8HH62"/>
<gene>
    <name evidence="2" type="ORF">ACA1_105500</name>
</gene>
<reference evidence="2 3" key="1">
    <citation type="journal article" date="2013" name="Genome Biol.">
        <title>Genome of Acanthamoeba castellanii highlights extensive lateral gene transfer and early evolution of tyrosine kinase signaling.</title>
        <authorList>
            <person name="Clarke M."/>
            <person name="Lohan A.J."/>
            <person name="Liu B."/>
            <person name="Lagkouvardos I."/>
            <person name="Roy S."/>
            <person name="Zafar N."/>
            <person name="Bertelli C."/>
            <person name="Schilde C."/>
            <person name="Kianianmomeni A."/>
            <person name="Burglin T.R."/>
            <person name="Frech C."/>
            <person name="Turcotte B."/>
            <person name="Kopec K.O."/>
            <person name="Synnott J.M."/>
            <person name="Choo C."/>
            <person name="Paponov I."/>
            <person name="Finkler A."/>
            <person name="Soon Heng Tan C."/>
            <person name="Hutchins A.P."/>
            <person name="Weinmeier T."/>
            <person name="Rattei T."/>
            <person name="Chu J.S."/>
            <person name="Gimenez G."/>
            <person name="Irimia M."/>
            <person name="Rigden D.J."/>
            <person name="Fitzpatrick D.A."/>
            <person name="Lorenzo-Morales J."/>
            <person name="Bateman A."/>
            <person name="Chiu C.H."/>
            <person name="Tang P."/>
            <person name="Hegemann P."/>
            <person name="Fromm H."/>
            <person name="Raoult D."/>
            <person name="Greub G."/>
            <person name="Miranda-Saavedra D."/>
            <person name="Chen N."/>
            <person name="Nash P."/>
            <person name="Ginger M.L."/>
            <person name="Horn M."/>
            <person name="Schaap P."/>
            <person name="Caler L."/>
            <person name="Loftus B."/>
        </authorList>
    </citation>
    <scope>NUCLEOTIDE SEQUENCE [LARGE SCALE GENOMIC DNA]</scope>
    <source>
        <strain evidence="2 3">Neff</strain>
    </source>
</reference>
<dbReference type="RefSeq" id="XP_004367790.1">
    <property type="nucleotide sequence ID" value="XM_004367733.1"/>
</dbReference>
<feature type="transmembrane region" description="Helical" evidence="1">
    <location>
        <begin position="43"/>
        <end position="61"/>
    </location>
</feature>
<dbReference type="EMBL" id="KB007814">
    <property type="protein sequence ID" value="ELR24510.1"/>
    <property type="molecule type" value="Genomic_DNA"/>
</dbReference>
<feature type="transmembrane region" description="Helical" evidence="1">
    <location>
        <begin position="9"/>
        <end position="31"/>
    </location>
</feature>
<name>L8HH62_ACACF</name>
<keyword evidence="1" id="KW-1133">Transmembrane helix</keyword>
<dbReference type="VEuPathDB" id="AmoebaDB:ACA1_105500"/>
<accession>L8HH62</accession>
<sequence length="85" mass="9310">MTGHWEGSGWLGVAGLAGGVGVAAIFTNTWLCTNVSPYLSGEFVWFLLSDVAMWGILNYFLNHQVALTPTKEKDQVTYNKLTSQV</sequence>
<evidence type="ECO:0000256" key="1">
    <source>
        <dbReference type="SAM" id="Phobius"/>
    </source>
</evidence>
<dbReference type="Proteomes" id="UP000011083">
    <property type="component" value="Unassembled WGS sequence"/>
</dbReference>
<proteinExistence type="predicted"/>
<keyword evidence="3" id="KW-1185">Reference proteome</keyword>
<keyword evidence="1" id="KW-0812">Transmembrane</keyword>
<protein>
    <submittedName>
        <fullName evidence="2">Uncharacterized protein</fullName>
    </submittedName>
</protein>
<keyword evidence="1" id="KW-0472">Membrane</keyword>